<comment type="similarity">
    <text evidence="12">Belongs to the TRAFAC class myosin-kinesin ATPase superfamily. Kinesin family. KIN-5/BimC subfamily.</text>
</comment>
<evidence type="ECO:0000256" key="6">
    <source>
        <dbReference type="ARBA" id="ARBA00022776"/>
    </source>
</evidence>
<keyword evidence="4" id="KW-0493">Microtubule</keyword>
<dbReference type="GO" id="GO:0000073">
    <property type="term" value="P:initial mitotic spindle pole body separation"/>
    <property type="evidence" value="ECO:0007669"/>
    <property type="project" value="UniProtKB-ARBA"/>
</dbReference>
<dbReference type="GO" id="GO:0072686">
    <property type="term" value="C:mitotic spindle"/>
    <property type="evidence" value="ECO:0007669"/>
    <property type="project" value="TreeGrafter"/>
</dbReference>
<comment type="subcellular location">
    <subcellularLocation>
        <location evidence="1">Cytoplasm</location>
        <location evidence="1">Cytoskeleton</location>
    </subcellularLocation>
</comment>
<evidence type="ECO:0000256" key="7">
    <source>
        <dbReference type="ARBA" id="ARBA00022840"/>
    </source>
</evidence>
<evidence type="ECO:0000256" key="2">
    <source>
        <dbReference type="ARBA" id="ARBA00022490"/>
    </source>
</evidence>
<feature type="compositionally biased region" description="Polar residues" evidence="15">
    <location>
        <begin position="29"/>
        <end position="45"/>
    </location>
</feature>
<dbReference type="AlphaFoldDB" id="A0A0C3CBT1"/>
<keyword evidence="2" id="KW-0963">Cytoplasm</keyword>
<evidence type="ECO:0000256" key="10">
    <source>
        <dbReference type="ARBA" id="ARBA00023212"/>
    </source>
</evidence>
<dbReference type="InParanoid" id="A0A0C3CBT1"/>
<proteinExistence type="inferred from homology"/>
<feature type="compositionally biased region" description="Low complexity" evidence="15">
    <location>
        <begin position="1"/>
        <end position="12"/>
    </location>
</feature>
<dbReference type="SMART" id="SM00129">
    <property type="entry name" value="KISc"/>
    <property type="match status" value="1"/>
</dbReference>
<evidence type="ECO:0000256" key="4">
    <source>
        <dbReference type="ARBA" id="ARBA00022701"/>
    </source>
</evidence>
<dbReference type="PRINTS" id="PR00380">
    <property type="entry name" value="KINESINHEAVY"/>
</dbReference>
<dbReference type="Gene3D" id="3.40.850.10">
    <property type="entry name" value="Kinesin motor domain"/>
    <property type="match status" value="1"/>
</dbReference>
<accession>A0A0C3CBT1</accession>
<sequence>MAARRPPAARPRTSISGNFNTVPPPRSRSAFSKSISNRGLASSTDELPDGLPLPASNSSSRQLKPGGQDAETNIQVVIRCRRRSEREVQDNSPIIVSSQGPKSQEVTIETSTPISSLGIVTLPPTRTYPFDLVFGPEADQTAIYNDVVNPMLEEVLQGYNCTLFAYGQTGTGKTYTMQGDLSRTPMGNPCAQAGMIPRVLFRLFNHLETNAADYSVKISFVELYNEELRDLLASDFSAPAGSAQPMGKGSNSNAVDPNQNQGGLKIFDDASKKGVFIQNLEETLVKDSSDALALLTKGSHRRQIAATKFNDHSSRSHSVFSITVHIKETSATGDDLLKVGKMNLVDLAGSENIGRSGAENKRAREAGMINQSLLTLGRVINALVDRSSHVPYRESKLTRLLQDSLGGRTKTCIIATVSPARSNIEETLSTLDYAMRAKSIRNKPEVNQRMTRNALLKEYVVEIERLKADVLAAREKNGIFFSEVTWNQISAEQELRRTEMEEAKKQVEVVESQMRSVREEFEQSMALLTKTDGELKETKERLKETEGELVAKEGQLRIVKGALEEEVVVRQAYQGSESTLNGVAGELKKVAGESINDVGRLFDKLQRTNSVLISNSKAVSANSKSITVDSKSLSAKLEEFVKSSNQKTTKLRTEAKQYQTKELEVLAGQSERIGSQLQRVKDALQIVQSKDAISTEAVTAIQTAVKDTQESFRNGFATWSETLKKNCEIICKELQTTAVNDLGTVESALKAIGLLVETIIREAREYVDSERESVLQAKALANTAANTEIGRLREQNTLLTKLLETEKLKAEKAKDELIQRVSGLLGEFTSARDRSLREAVSHVQAGNAKGEEEMVQFRKKHDEMMYGMVARGGESAASMERRSTEGKRTRDGALKTLTSAKTTLKDGVSNLQNSVSSSISSYSSEVQQRSQTLSSTCNGAFDRHSRSKRARIEATNSMATDVQSEYRHMQESIASTSKNLEGFAGQVSSETAGLANVTTTYHKAASTDISSIQQLTRSLADQGTKEDAPTGLTPRKRVWQYVDHWELTQSRDVLLKTWRQRGATKAGSDVFMDENLPFLMDENLPVQSENTEDEEDEEDVKAMMVDAAVYSPEQRQLDEPGTLATESLVTVSLATSPLSTSVPLPVTQPPTKKMSIATKSGLPMRGALTDRPTNTNIIAHPASRRVR</sequence>
<keyword evidence="9 13" id="KW-0505">Motor protein</keyword>
<feature type="region of interest" description="Disordered" evidence="15">
    <location>
        <begin position="1"/>
        <end position="72"/>
    </location>
</feature>
<gene>
    <name evidence="17" type="ORF">PILCRDRAFT_815573</name>
</gene>
<dbReference type="OrthoDB" id="3176171at2759"/>
<keyword evidence="5 13" id="KW-0547">Nucleotide-binding</keyword>
<evidence type="ECO:0000259" key="16">
    <source>
        <dbReference type="PROSITE" id="PS50067"/>
    </source>
</evidence>
<organism evidence="17 18">
    <name type="scientific">Piloderma croceum (strain F 1598)</name>
    <dbReference type="NCBI Taxonomy" id="765440"/>
    <lineage>
        <taxon>Eukaryota</taxon>
        <taxon>Fungi</taxon>
        <taxon>Dikarya</taxon>
        <taxon>Basidiomycota</taxon>
        <taxon>Agaricomycotina</taxon>
        <taxon>Agaricomycetes</taxon>
        <taxon>Agaricomycetidae</taxon>
        <taxon>Atheliales</taxon>
        <taxon>Atheliaceae</taxon>
        <taxon>Piloderma</taxon>
    </lineage>
</organism>
<dbReference type="InterPro" id="IPR047241">
    <property type="entry name" value="KIF11-like_kin_motor_dom"/>
</dbReference>
<dbReference type="GO" id="GO:0008574">
    <property type="term" value="F:plus-end-directed microtubule motor activity"/>
    <property type="evidence" value="ECO:0007669"/>
    <property type="project" value="TreeGrafter"/>
</dbReference>
<dbReference type="EMBL" id="KN832980">
    <property type="protein sequence ID" value="KIM87112.1"/>
    <property type="molecule type" value="Genomic_DNA"/>
</dbReference>
<dbReference type="HOGENOM" id="CLU_001485_33_2_1"/>
<evidence type="ECO:0000256" key="15">
    <source>
        <dbReference type="SAM" id="MobiDB-lite"/>
    </source>
</evidence>
<dbReference type="PANTHER" id="PTHR47970">
    <property type="entry name" value="KINESIN-LIKE PROTEIN KIF11"/>
    <property type="match status" value="1"/>
</dbReference>
<name>A0A0C3CBT1_PILCF</name>
<evidence type="ECO:0000256" key="1">
    <source>
        <dbReference type="ARBA" id="ARBA00004245"/>
    </source>
</evidence>
<dbReference type="Proteomes" id="UP000054166">
    <property type="component" value="Unassembled WGS sequence"/>
</dbReference>
<dbReference type="PROSITE" id="PS00411">
    <property type="entry name" value="KINESIN_MOTOR_1"/>
    <property type="match status" value="1"/>
</dbReference>
<evidence type="ECO:0000256" key="3">
    <source>
        <dbReference type="ARBA" id="ARBA00022618"/>
    </source>
</evidence>
<keyword evidence="18" id="KW-1185">Reference proteome</keyword>
<dbReference type="GO" id="GO:0005524">
    <property type="term" value="F:ATP binding"/>
    <property type="evidence" value="ECO:0007669"/>
    <property type="project" value="UniProtKB-UniRule"/>
</dbReference>
<dbReference type="CDD" id="cd01364">
    <property type="entry name" value="KISc_BimC_Eg5"/>
    <property type="match status" value="1"/>
</dbReference>
<dbReference type="PROSITE" id="PS50067">
    <property type="entry name" value="KINESIN_MOTOR_2"/>
    <property type="match status" value="1"/>
</dbReference>
<dbReference type="GO" id="GO:0005634">
    <property type="term" value="C:nucleus"/>
    <property type="evidence" value="ECO:0007669"/>
    <property type="project" value="TreeGrafter"/>
</dbReference>
<feature type="domain" description="Kinesin motor" evidence="16">
    <location>
        <begin position="73"/>
        <end position="440"/>
    </location>
</feature>
<dbReference type="GO" id="GO:0051301">
    <property type="term" value="P:cell division"/>
    <property type="evidence" value="ECO:0007669"/>
    <property type="project" value="UniProtKB-KW"/>
</dbReference>
<dbReference type="InterPro" id="IPR001752">
    <property type="entry name" value="Kinesin_motor_dom"/>
</dbReference>
<evidence type="ECO:0000313" key="17">
    <source>
        <dbReference type="EMBL" id="KIM87112.1"/>
    </source>
</evidence>
<keyword evidence="7 13" id="KW-0067">ATP-binding</keyword>
<dbReference type="GO" id="GO:0008017">
    <property type="term" value="F:microtubule binding"/>
    <property type="evidence" value="ECO:0007669"/>
    <property type="project" value="InterPro"/>
</dbReference>
<dbReference type="Pfam" id="PF00225">
    <property type="entry name" value="Kinesin"/>
    <property type="match status" value="1"/>
</dbReference>
<keyword evidence="3" id="KW-0132">Cell division</keyword>
<dbReference type="FunCoup" id="A0A0C3CBT1">
    <property type="interactions" value="604"/>
</dbReference>
<keyword evidence="8 14" id="KW-0175">Coiled coil</keyword>
<dbReference type="InterPro" id="IPR036961">
    <property type="entry name" value="Kinesin_motor_dom_sf"/>
</dbReference>
<dbReference type="GO" id="GO:0005876">
    <property type="term" value="C:spindle microtubule"/>
    <property type="evidence" value="ECO:0007669"/>
    <property type="project" value="TreeGrafter"/>
</dbReference>
<evidence type="ECO:0000256" key="14">
    <source>
        <dbReference type="SAM" id="Coils"/>
    </source>
</evidence>
<evidence type="ECO:0000256" key="9">
    <source>
        <dbReference type="ARBA" id="ARBA00023175"/>
    </source>
</evidence>
<dbReference type="GO" id="GO:0007018">
    <property type="term" value="P:microtubule-based movement"/>
    <property type="evidence" value="ECO:0007669"/>
    <property type="project" value="InterPro"/>
</dbReference>
<feature type="region of interest" description="Disordered" evidence="15">
    <location>
        <begin position="1159"/>
        <end position="1187"/>
    </location>
</feature>
<dbReference type="SUPFAM" id="SSF52540">
    <property type="entry name" value="P-loop containing nucleoside triphosphate hydrolases"/>
    <property type="match status" value="1"/>
</dbReference>
<reference evidence="18" key="2">
    <citation type="submission" date="2015-01" db="EMBL/GenBank/DDBJ databases">
        <title>Evolutionary Origins and Diversification of the Mycorrhizal Mutualists.</title>
        <authorList>
            <consortium name="DOE Joint Genome Institute"/>
            <consortium name="Mycorrhizal Genomics Consortium"/>
            <person name="Kohler A."/>
            <person name="Kuo A."/>
            <person name="Nagy L.G."/>
            <person name="Floudas D."/>
            <person name="Copeland A."/>
            <person name="Barry K.W."/>
            <person name="Cichocki N."/>
            <person name="Veneault-Fourrey C."/>
            <person name="LaButti K."/>
            <person name="Lindquist E.A."/>
            <person name="Lipzen A."/>
            <person name="Lundell T."/>
            <person name="Morin E."/>
            <person name="Murat C."/>
            <person name="Riley R."/>
            <person name="Ohm R."/>
            <person name="Sun H."/>
            <person name="Tunlid A."/>
            <person name="Henrissat B."/>
            <person name="Grigoriev I.V."/>
            <person name="Hibbett D.S."/>
            <person name="Martin F."/>
        </authorList>
    </citation>
    <scope>NUCLEOTIDE SEQUENCE [LARGE SCALE GENOMIC DNA]</scope>
    <source>
        <strain evidence="18">F 1598</strain>
    </source>
</reference>
<keyword evidence="10" id="KW-0206">Cytoskeleton</keyword>
<evidence type="ECO:0000256" key="12">
    <source>
        <dbReference type="ARBA" id="ARBA00034704"/>
    </source>
</evidence>
<evidence type="ECO:0000256" key="11">
    <source>
        <dbReference type="ARBA" id="ARBA00023306"/>
    </source>
</evidence>
<keyword evidence="6" id="KW-0498">Mitosis</keyword>
<keyword evidence="11" id="KW-0131">Cell cycle</keyword>
<dbReference type="FunFam" id="3.40.850.10:FF:000051">
    <property type="entry name" value="Kinesin-like protein bimC"/>
    <property type="match status" value="1"/>
</dbReference>
<feature type="binding site" evidence="13">
    <location>
        <begin position="167"/>
        <end position="174"/>
    </location>
    <ligand>
        <name>ATP</name>
        <dbReference type="ChEBI" id="CHEBI:30616"/>
    </ligand>
</feature>
<dbReference type="STRING" id="765440.A0A0C3CBT1"/>
<dbReference type="InterPro" id="IPR027417">
    <property type="entry name" value="P-loop_NTPase"/>
</dbReference>
<feature type="coiled-coil region" evidence="14">
    <location>
        <begin position="500"/>
        <end position="555"/>
    </location>
</feature>
<evidence type="ECO:0000256" key="8">
    <source>
        <dbReference type="ARBA" id="ARBA00023054"/>
    </source>
</evidence>
<reference evidence="17 18" key="1">
    <citation type="submission" date="2014-04" db="EMBL/GenBank/DDBJ databases">
        <authorList>
            <consortium name="DOE Joint Genome Institute"/>
            <person name="Kuo A."/>
            <person name="Tarkka M."/>
            <person name="Buscot F."/>
            <person name="Kohler A."/>
            <person name="Nagy L.G."/>
            <person name="Floudas D."/>
            <person name="Copeland A."/>
            <person name="Barry K.W."/>
            <person name="Cichocki N."/>
            <person name="Veneault-Fourrey C."/>
            <person name="LaButti K."/>
            <person name="Lindquist E.A."/>
            <person name="Lipzen A."/>
            <person name="Lundell T."/>
            <person name="Morin E."/>
            <person name="Murat C."/>
            <person name="Sun H."/>
            <person name="Tunlid A."/>
            <person name="Henrissat B."/>
            <person name="Grigoriev I.V."/>
            <person name="Hibbett D.S."/>
            <person name="Martin F."/>
            <person name="Nordberg H.P."/>
            <person name="Cantor M.N."/>
            <person name="Hua S.X."/>
        </authorList>
    </citation>
    <scope>NUCLEOTIDE SEQUENCE [LARGE SCALE GENOMIC DNA]</scope>
    <source>
        <strain evidence="17 18">F 1598</strain>
    </source>
</reference>
<dbReference type="PANTHER" id="PTHR47970:SF12">
    <property type="entry name" value="KINESIN FAMILY MEMBER 11"/>
    <property type="match status" value="1"/>
</dbReference>
<protein>
    <recommendedName>
        <fullName evidence="16">Kinesin motor domain-containing protein</fullName>
    </recommendedName>
</protein>
<evidence type="ECO:0000313" key="18">
    <source>
        <dbReference type="Proteomes" id="UP000054166"/>
    </source>
</evidence>
<evidence type="ECO:0000256" key="13">
    <source>
        <dbReference type="PROSITE-ProRule" id="PRU00283"/>
    </source>
</evidence>
<evidence type="ECO:0000256" key="5">
    <source>
        <dbReference type="ARBA" id="ARBA00022741"/>
    </source>
</evidence>
<dbReference type="InterPro" id="IPR047149">
    <property type="entry name" value="KIF11-like"/>
</dbReference>
<dbReference type="InterPro" id="IPR019821">
    <property type="entry name" value="Kinesin_motor_CS"/>
</dbReference>